<reference evidence="1" key="1">
    <citation type="submission" date="2020-03" db="EMBL/GenBank/DDBJ databases">
        <title>The deep terrestrial virosphere.</title>
        <authorList>
            <person name="Holmfeldt K."/>
            <person name="Nilsson E."/>
            <person name="Simone D."/>
            <person name="Lopez-Fernandez M."/>
            <person name="Wu X."/>
            <person name="de Brujin I."/>
            <person name="Lundin D."/>
            <person name="Andersson A."/>
            <person name="Bertilsson S."/>
            <person name="Dopson M."/>
        </authorList>
    </citation>
    <scope>NUCLEOTIDE SEQUENCE</scope>
    <source>
        <strain evidence="3">MM415A00124</strain>
        <strain evidence="2">MM415B00156</strain>
        <strain evidence="1">TM448A00198</strain>
    </source>
</reference>
<dbReference type="EMBL" id="MT143987">
    <property type="protein sequence ID" value="QJA45237.1"/>
    <property type="molecule type" value="Genomic_DNA"/>
</dbReference>
<dbReference type="AlphaFoldDB" id="A0A6H1ZCX6"/>
<organism evidence="1">
    <name type="scientific">viral metagenome</name>
    <dbReference type="NCBI Taxonomy" id="1070528"/>
    <lineage>
        <taxon>unclassified sequences</taxon>
        <taxon>metagenomes</taxon>
        <taxon>organismal metagenomes</taxon>
    </lineage>
</organism>
<evidence type="ECO:0000313" key="1">
    <source>
        <dbReference type="EMBL" id="QJA45237.1"/>
    </source>
</evidence>
<evidence type="ECO:0000313" key="2">
    <source>
        <dbReference type="EMBL" id="QJA67816.1"/>
    </source>
</evidence>
<sequence>MAQGSFSAQISDWVKDTKERAVTVRNGSTQAIIEIMQEPGPSRATTAAAVSTGAGLGKVKKDGSRGVSKRAFGPVAASGGGGRLPVDTGFLRASLQVSIGETIPALVETPKEGSFSWDSGDVTLALEGAELSDTVIAVYTAAYARRIEYGFKGKDSLGREYSQAGTRFVALAAQRWPQVVEQECAKAKASVDSRAGG</sequence>
<dbReference type="EMBL" id="MT141576">
    <property type="protein sequence ID" value="QJA67816.1"/>
    <property type="molecule type" value="Genomic_DNA"/>
</dbReference>
<proteinExistence type="predicted"/>
<name>A0A6H1ZCX6_9ZZZZ</name>
<protein>
    <submittedName>
        <fullName evidence="1">Uncharacterized protein</fullName>
    </submittedName>
</protein>
<gene>
    <name evidence="3" type="ORF">MM415A00124_0056</name>
    <name evidence="2" type="ORF">MM415B00156_0056</name>
    <name evidence="1" type="ORF">TM448A00198_0052</name>
</gene>
<evidence type="ECO:0000313" key="3">
    <source>
        <dbReference type="EMBL" id="QJI04881.1"/>
    </source>
</evidence>
<dbReference type="EMBL" id="MT145191">
    <property type="protein sequence ID" value="QJI04881.1"/>
    <property type="molecule type" value="Genomic_DNA"/>
</dbReference>
<accession>A0A6H1ZCX6</accession>